<dbReference type="AlphaFoldDB" id="A0A2N1PMG5"/>
<reference evidence="4 5" key="1">
    <citation type="journal article" date="2017" name="ISME J.">
        <title>Potential for microbial H2 and metal transformations associated with novel bacteria and archaea in deep terrestrial subsurface sediments.</title>
        <authorList>
            <person name="Hernsdorf A.W."/>
            <person name="Amano Y."/>
            <person name="Miyakawa K."/>
            <person name="Ise K."/>
            <person name="Suzuki Y."/>
            <person name="Anantharaman K."/>
            <person name="Probst A."/>
            <person name="Burstein D."/>
            <person name="Thomas B.C."/>
            <person name="Banfield J.F."/>
        </authorList>
    </citation>
    <scope>NUCLEOTIDE SEQUENCE [LARGE SCALE GENOMIC DNA]</scope>
    <source>
        <strain evidence="4">HGW-Wallbacteria-1</strain>
    </source>
</reference>
<dbReference type="PANTHER" id="PTHR45638">
    <property type="entry name" value="CYCLIC NUCLEOTIDE-GATED CATION CHANNEL SUBUNIT A"/>
    <property type="match status" value="1"/>
</dbReference>
<evidence type="ECO:0000313" key="4">
    <source>
        <dbReference type="EMBL" id="PKK89510.1"/>
    </source>
</evidence>
<keyword evidence="1" id="KW-1071">Ligand-gated ion channel</keyword>
<dbReference type="InterPro" id="IPR014710">
    <property type="entry name" value="RmlC-like_jellyroll"/>
</dbReference>
<sequence>MPELLIIEPSQLEPGMVLAETVIVDGMVLARSGFKVTEGVLAKLRSIDIHELKVYSGSHPDDPDDSFASGSGQSSSGTSQPTSGTVPLKNFMDGDFICLQGEESSSIFILKNGALEIIINDIPDGEPLTAPLSLKEVERKGKSVAVIKTPGTTIGEIGAILGTPRTASVKAVGSTSISIVGVKGNGLEKSIFAQPRLGLNIASTLVSRIGTNSQKLYNAEKSLADLQDKLDFCYRAYMTICQDLGTAVVSTGDVLLKDIHEYAKNSSLYSLGRARSGRNRLDEVGSGGHLTIAQDFSTQNVITLDPGETLFMEGDTGDKLFILNSGRIGIYRGQRRVGTIEGRGELVGEVESILGYAKGAFGPRTETARGAMTSQLIVIRADRLETLMTGDPGLMVHVVKCLARRVPESNTAMVAAREVLRTTISKLSVAQEFEHLSAMMSSSHLRESLAKDIQLAKLISHNLNTTIAELQKGLDDLG</sequence>
<dbReference type="SUPFAM" id="SSF51206">
    <property type="entry name" value="cAMP-binding domain-like"/>
    <property type="match status" value="2"/>
</dbReference>
<dbReference type="PROSITE" id="PS50042">
    <property type="entry name" value="CNMP_BINDING_3"/>
    <property type="match status" value="2"/>
</dbReference>
<feature type="domain" description="Cyclic nucleotide-binding" evidence="3">
    <location>
        <begin position="304"/>
        <end position="388"/>
    </location>
</feature>
<dbReference type="CDD" id="cd00038">
    <property type="entry name" value="CAP_ED"/>
    <property type="match status" value="2"/>
</dbReference>
<feature type="region of interest" description="Disordered" evidence="2">
    <location>
        <begin position="58"/>
        <end position="85"/>
    </location>
</feature>
<proteinExistence type="predicted"/>
<dbReference type="InterPro" id="IPR018490">
    <property type="entry name" value="cNMP-bd_dom_sf"/>
</dbReference>
<gene>
    <name evidence="4" type="ORF">CVV64_13950</name>
</gene>
<keyword evidence="1" id="KW-0406">Ion transport</keyword>
<evidence type="ECO:0000259" key="3">
    <source>
        <dbReference type="PROSITE" id="PS50042"/>
    </source>
</evidence>
<evidence type="ECO:0000256" key="2">
    <source>
        <dbReference type="SAM" id="MobiDB-lite"/>
    </source>
</evidence>
<feature type="compositionally biased region" description="Low complexity" evidence="2">
    <location>
        <begin position="69"/>
        <end position="85"/>
    </location>
</feature>
<keyword evidence="1" id="KW-0813">Transport</keyword>
<protein>
    <recommendedName>
        <fullName evidence="3">Cyclic nucleotide-binding domain-containing protein</fullName>
    </recommendedName>
</protein>
<organism evidence="4 5">
    <name type="scientific">Candidatus Wallbacteria bacterium HGW-Wallbacteria-1</name>
    <dbReference type="NCBI Taxonomy" id="2013854"/>
    <lineage>
        <taxon>Bacteria</taxon>
        <taxon>Candidatus Walliibacteriota</taxon>
    </lineage>
</organism>
<dbReference type="EMBL" id="PGXC01000016">
    <property type="protein sequence ID" value="PKK89510.1"/>
    <property type="molecule type" value="Genomic_DNA"/>
</dbReference>
<dbReference type="Gene3D" id="2.60.120.10">
    <property type="entry name" value="Jelly Rolls"/>
    <property type="match status" value="2"/>
</dbReference>
<dbReference type="GO" id="GO:0005221">
    <property type="term" value="F:intracellularly cyclic nucleotide-activated monoatomic cation channel activity"/>
    <property type="evidence" value="ECO:0007669"/>
    <property type="project" value="InterPro"/>
</dbReference>
<dbReference type="Proteomes" id="UP000233256">
    <property type="component" value="Unassembled WGS sequence"/>
</dbReference>
<evidence type="ECO:0000256" key="1">
    <source>
        <dbReference type="ARBA" id="ARBA00023286"/>
    </source>
</evidence>
<dbReference type="SMART" id="SM00100">
    <property type="entry name" value="cNMP"/>
    <property type="match status" value="2"/>
</dbReference>
<dbReference type="Pfam" id="PF00027">
    <property type="entry name" value="cNMP_binding"/>
    <property type="match status" value="2"/>
</dbReference>
<dbReference type="GO" id="GO:0044877">
    <property type="term" value="F:protein-containing complex binding"/>
    <property type="evidence" value="ECO:0007669"/>
    <property type="project" value="TreeGrafter"/>
</dbReference>
<accession>A0A2N1PMG5</accession>
<comment type="caution">
    <text evidence="4">The sequence shown here is derived from an EMBL/GenBank/DDBJ whole genome shotgun (WGS) entry which is preliminary data.</text>
</comment>
<dbReference type="InterPro" id="IPR000595">
    <property type="entry name" value="cNMP-bd_dom"/>
</dbReference>
<evidence type="ECO:0000313" key="5">
    <source>
        <dbReference type="Proteomes" id="UP000233256"/>
    </source>
</evidence>
<dbReference type="PANTHER" id="PTHR45638:SF11">
    <property type="entry name" value="CYCLIC NUCLEOTIDE-GATED CATION CHANNEL SUBUNIT A"/>
    <property type="match status" value="1"/>
</dbReference>
<dbReference type="InterPro" id="IPR050866">
    <property type="entry name" value="CNG_cation_channel"/>
</dbReference>
<keyword evidence="1" id="KW-0407">Ion channel</keyword>
<name>A0A2N1PMG5_9BACT</name>
<feature type="domain" description="Cyclic nucleotide-binding" evidence="3">
    <location>
        <begin position="89"/>
        <end position="177"/>
    </location>
</feature>